<gene>
    <name evidence="1" type="ORF">OLMES_3966</name>
</gene>
<dbReference type="RefSeq" id="WP_087462820.1">
    <property type="nucleotide sequence ID" value="NZ_CP021425.1"/>
</dbReference>
<accession>A0A1Y0IET0</accession>
<evidence type="ECO:0000313" key="2">
    <source>
        <dbReference type="Proteomes" id="UP000196027"/>
    </source>
</evidence>
<reference evidence="1 2" key="1">
    <citation type="submission" date="2017-05" db="EMBL/GenBank/DDBJ databases">
        <title>Genomic insights into alkan degradation activity of Oleiphilus messinensis.</title>
        <authorList>
            <person name="Kozyavkin S.A."/>
            <person name="Slesarev A.I."/>
            <person name="Golyshin P.N."/>
            <person name="Korzhenkov A."/>
            <person name="Golyshina O.N."/>
            <person name="Toshchakov S.V."/>
        </authorList>
    </citation>
    <scope>NUCLEOTIDE SEQUENCE [LARGE SCALE GENOMIC DNA]</scope>
    <source>
        <strain evidence="1 2">ME102</strain>
    </source>
</reference>
<name>A0A1Y0IET0_9GAMM</name>
<protein>
    <submittedName>
        <fullName evidence="1">Uncharacterized protein</fullName>
    </submittedName>
</protein>
<organism evidence="1 2">
    <name type="scientific">Oleiphilus messinensis</name>
    <dbReference type="NCBI Taxonomy" id="141451"/>
    <lineage>
        <taxon>Bacteria</taxon>
        <taxon>Pseudomonadati</taxon>
        <taxon>Pseudomonadota</taxon>
        <taxon>Gammaproteobacteria</taxon>
        <taxon>Oceanospirillales</taxon>
        <taxon>Oleiphilaceae</taxon>
        <taxon>Oleiphilus</taxon>
    </lineage>
</organism>
<dbReference type="Proteomes" id="UP000196027">
    <property type="component" value="Chromosome"/>
</dbReference>
<dbReference type="AlphaFoldDB" id="A0A1Y0IET0"/>
<dbReference type="OrthoDB" id="1102561at2"/>
<dbReference type="KEGG" id="ome:OLMES_3966"/>
<sequence length="438" mass="49990">MSKELVVPDGKKLELLSKEEASLVSKEIVNVREEVRDCPYLEEALKVLPVKGYRSAIGSYWNAVIDDIRQKIIHRSLDLFNKEVNPKKKIEKYEDFQDYVTDNDLIEGAYKIGVLSWEARKLMHQARETRNMFHGHPKSSDPGLLKVLNLISDCNKYVLSQEFPPSIIDISTYLAQMDSPDFSRNEIAVDQAFTDLPPVYKTELSNRFYTTYCSDSVSSDLRGNIEFCAPILWSSLTKEDKKQIGKRFDKEVVEGNKQKITKAFSYIKLVNGLMYVSSASRRILIEPLVSELNESLDDWDKEAKLVKKILPASKFIPADLLIDFVGAITKTFVGYKGSSYSYSRTNFYSNAAAPSIKEMFQSFDSAGIDAFVEVVKTDRVLRRRIKEAGQLERLRVLANILLENEIASEQAEQFLDALCDEDETEEFFTKVLPKLKKS</sequence>
<proteinExistence type="predicted"/>
<dbReference type="EMBL" id="CP021425">
    <property type="protein sequence ID" value="ARU57985.1"/>
    <property type="molecule type" value="Genomic_DNA"/>
</dbReference>
<evidence type="ECO:0000313" key="1">
    <source>
        <dbReference type="EMBL" id="ARU57985.1"/>
    </source>
</evidence>
<keyword evidence="2" id="KW-1185">Reference proteome</keyword>